<dbReference type="InterPro" id="IPR002347">
    <property type="entry name" value="SDR_fam"/>
</dbReference>
<accession>A0ABS9BTS2</accession>
<evidence type="ECO:0000256" key="1">
    <source>
        <dbReference type="ARBA" id="ARBA00006484"/>
    </source>
</evidence>
<keyword evidence="4" id="KW-1185">Reference proteome</keyword>
<organism evidence="3 4">
    <name type="scientific">Mariniradius sediminis</name>
    <dbReference type="NCBI Taxonomy" id="2909237"/>
    <lineage>
        <taxon>Bacteria</taxon>
        <taxon>Pseudomonadati</taxon>
        <taxon>Bacteroidota</taxon>
        <taxon>Cytophagia</taxon>
        <taxon>Cytophagales</taxon>
        <taxon>Cyclobacteriaceae</taxon>
        <taxon>Mariniradius</taxon>
    </lineage>
</organism>
<dbReference type="InterPro" id="IPR020904">
    <property type="entry name" value="Sc_DH/Rdtase_CS"/>
</dbReference>
<evidence type="ECO:0000313" key="4">
    <source>
        <dbReference type="Proteomes" id="UP001201449"/>
    </source>
</evidence>
<dbReference type="RefSeq" id="WP_234860636.1">
    <property type="nucleotide sequence ID" value="NZ_JAKEVZ010000003.1"/>
</dbReference>
<dbReference type="SMART" id="SM00822">
    <property type="entry name" value="PKS_KR"/>
    <property type="match status" value="1"/>
</dbReference>
<dbReference type="Proteomes" id="UP001201449">
    <property type="component" value="Unassembled WGS sequence"/>
</dbReference>
<sequence length="246" mass="26722">MRLQQKIAIITGGANGIGAATSRLFAKEGATVLIWDLSENGHRLAEELTSQNYPAFFRKISVADRDAVQTAVRQAKEQFGRIDILINNAGITKDKTLAKMTQEEWDTVIAVNQTGVFNCTQAAAEVMKAQRYGRIVSAASNVGLRGNFGQTNYVATKAAVIGMTKVWALELGKYGITANCIAPGFIETEMTLAIPEQVKQQMIPMIPMGYWGNPDDIAYGYLYLASDEARYVNGTCLVIDGGAARD</sequence>
<name>A0ABS9BTS2_9BACT</name>
<dbReference type="InterPro" id="IPR036291">
    <property type="entry name" value="NAD(P)-bd_dom_sf"/>
</dbReference>
<dbReference type="SUPFAM" id="SSF51735">
    <property type="entry name" value="NAD(P)-binding Rossmann-fold domains"/>
    <property type="match status" value="1"/>
</dbReference>
<dbReference type="NCBIfam" id="NF005559">
    <property type="entry name" value="PRK07231.1"/>
    <property type="match status" value="1"/>
</dbReference>
<dbReference type="NCBIfam" id="NF009466">
    <property type="entry name" value="PRK12826.1-2"/>
    <property type="match status" value="1"/>
</dbReference>
<reference evidence="3 4" key="1">
    <citation type="submission" date="2022-01" db="EMBL/GenBank/DDBJ databases">
        <title>Mariniradius saccharolyticus sp. nov., isolated from sediment of a river.</title>
        <authorList>
            <person name="Liu H."/>
        </authorList>
    </citation>
    <scope>NUCLEOTIDE SEQUENCE [LARGE SCALE GENOMIC DNA]</scope>
    <source>
        <strain evidence="3 4">RY-2</strain>
    </source>
</reference>
<evidence type="ECO:0000259" key="2">
    <source>
        <dbReference type="SMART" id="SM00822"/>
    </source>
</evidence>
<protein>
    <submittedName>
        <fullName evidence="3">Beta-ketoacyl-ACP reductase</fullName>
    </submittedName>
</protein>
<dbReference type="Gene3D" id="3.40.50.720">
    <property type="entry name" value="NAD(P)-binding Rossmann-like Domain"/>
    <property type="match status" value="1"/>
</dbReference>
<comment type="caution">
    <text evidence="3">The sequence shown here is derived from an EMBL/GenBank/DDBJ whole genome shotgun (WGS) entry which is preliminary data.</text>
</comment>
<dbReference type="Pfam" id="PF13561">
    <property type="entry name" value="adh_short_C2"/>
    <property type="match status" value="1"/>
</dbReference>
<dbReference type="PANTHER" id="PTHR42879:SF2">
    <property type="entry name" value="3-OXOACYL-[ACYL-CARRIER-PROTEIN] REDUCTASE FABG"/>
    <property type="match status" value="1"/>
</dbReference>
<dbReference type="PROSITE" id="PS00061">
    <property type="entry name" value="ADH_SHORT"/>
    <property type="match status" value="1"/>
</dbReference>
<proteinExistence type="inferred from homology"/>
<dbReference type="InterPro" id="IPR050259">
    <property type="entry name" value="SDR"/>
</dbReference>
<comment type="similarity">
    <text evidence="1">Belongs to the short-chain dehydrogenases/reductases (SDR) family.</text>
</comment>
<dbReference type="CDD" id="cd05333">
    <property type="entry name" value="BKR_SDR_c"/>
    <property type="match status" value="1"/>
</dbReference>
<evidence type="ECO:0000313" key="3">
    <source>
        <dbReference type="EMBL" id="MCF1750546.1"/>
    </source>
</evidence>
<feature type="domain" description="Ketoreductase" evidence="2">
    <location>
        <begin position="6"/>
        <end position="184"/>
    </location>
</feature>
<dbReference type="PRINTS" id="PR00080">
    <property type="entry name" value="SDRFAMILY"/>
</dbReference>
<dbReference type="PANTHER" id="PTHR42879">
    <property type="entry name" value="3-OXOACYL-(ACYL-CARRIER-PROTEIN) REDUCTASE"/>
    <property type="match status" value="1"/>
</dbReference>
<dbReference type="EMBL" id="JAKEVZ010000003">
    <property type="protein sequence ID" value="MCF1750546.1"/>
    <property type="molecule type" value="Genomic_DNA"/>
</dbReference>
<dbReference type="InterPro" id="IPR057326">
    <property type="entry name" value="KR_dom"/>
</dbReference>
<dbReference type="PRINTS" id="PR00081">
    <property type="entry name" value="GDHRDH"/>
</dbReference>
<gene>
    <name evidence="3" type="ORF">L0U89_05635</name>
</gene>